<keyword evidence="2" id="KW-0472">Membrane</keyword>
<feature type="transmembrane region" description="Helical" evidence="2">
    <location>
        <begin position="438"/>
        <end position="457"/>
    </location>
</feature>
<dbReference type="PANTHER" id="PTHR42101:SF1">
    <property type="entry name" value="LOW TEMPERATURE REQUIREMENT A"/>
    <property type="match status" value="1"/>
</dbReference>
<dbReference type="PANTHER" id="PTHR42101">
    <property type="entry name" value="CHROMOSOME 16, WHOLE GENOME SHOTGUN SEQUENCE"/>
    <property type="match status" value="1"/>
</dbReference>
<feature type="transmembrane region" description="Helical" evidence="2">
    <location>
        <begin position="477"/>
        <end position="494"/>
    </location>
</feature>
<evidence type="ECO:0000256" key="1">
    <source>
        <dbReference type="SAM" id="MobiDB-lite"/>
    </source>
</evidence>
<feature type="region of interest" description="Disordered" evidence="1">
    <location>
        <begin position="15"/>
        <end position="128"/>
    </location>
</feature>
<sequence>MASNLDLRDKTVGKVRLGPGYTAGNLSSGSLPPRTTTETCVGPRMPSSSPDRRLSSASNGQSDVNRPPNRRFSSSFKQDPDIKDETLTNKRMGQWRRFSRDPYRPAVPEKSSSGLVEPGSTGQVSRSLEEGRRLRYPGSAWILLFYDLAWTATFATLSQSGKFVEPMEVLSYFAFFAAVLWLWASQTLYSIHFYTNDWFHLISIFLQLFIFGMLAATTNGYDIAAYISHSPGSDQLNPDISQLKPSAQLEQFTASRTDLLSARVMALAFAITRFLHLAQYLRACYYSRWGKGTKERQRESWGQFIRHLVHPQIYAIVVGLVFSNMVFFAVVGIVFSDFGTTVLGASLKVGLWVGGFSLEIFSHLWDPLRCKIPVLMARLRGTEKPSESKGEANPLPLGQVNLSERLDTITTIILGEGINGFAGTLTSVLTAPDVGRAIAVNVISTAFIIWFIAYIYFEGPKSGSSPKGEGLRRMAWMVFYLPLLASIFLLFVGIKNQFVLTTFLSTVKVSTNGFRDVLIQANFPANITNSTLWLSKPAINDFLFARGVIWSEEYVTLMEVRKNSTTNAEWRPNVDAWIARLSLTMILNTFNGDGSIPDTAQVLVDEYYADNAVIISQDYNTADPRQSKYFKILTELLSGSLEGARYILVFAAVILLSLGLQSLIHSHPSDRYQWGVIMCRLLMGLVLSLLLLLNLGKYQEYFVLASEARQRAGVYQWLEAFWVLPTIAIAYGVQFLIEISLAGFAKWATMKALREKEDLEAPEPLPVLTRSDSPGPHLGDSSAEKVQREA</sequence>
<dbReference type="EMBL" id="CAJMWS010000568">
    <property type="protein sequence ID" value="CAE6451704.1"/>
    <property type="molecule type" value="Genomic_DNA"/>
</dbReference>
<protein>
    <recommendedName>
        <fullName evidence="5">Transmembrane protein</fullName>
    </recommendedName>
</protein>
<evidence type="ECO:0000313" key="4">
    <source>
        <dbReference type="Proteomes" id="UP000663846"/>
    </source>
</evidence>
<name>A0A8H3GIG6_9AGAM</name>
<accession>A0A8H3GIG6</accession>
<evidence type="ECO:0000313" key="3">
    <source>
        <dbReference type="EMBL" id="CAE6451704.1"/>
    </source>
</evidence>
<keyword evidence="2" id="KW-1133">Transmembrane helix</keyword>
<feature type="transmembrane region" description="Helical" evidence="2">
    <location>
        <begin position="260"/>
        <end position="281"/>
    </location>
</feature>
<evidence type="ECO:0000256" key="2">
    <source>
        <dbReference type="SAM" id="Phobius"/>
    </source>
</evidence>
<feature type="region of interest" description="Disordered" evidence="1">
    <location>
        <begin position="762"/>
        <end position="790"/>
    </location>
</feature>
<gene>
    <name evidence="3" type="ORF">RDB_LOCUS146542</name>
</gene>
<feature type="transmembrane region" description="Helical" evidence="2">
    <location>
        <begin position="313"/>
        <end position="335"/>
    </location>
</feature>
<feature type="transmembrane region" description="Helical" evidence="2">
    <location>
        <begin position="198"/>
        <end position="216"/>
    </location>
</feature>
<feature type="transmembrane region" description="Helical" evidence="2">
    <location>
        <begin position="672"/>
        <end position="693"/>
    </location>
</feature>
<feature type="transmembrane region" description="Helical" evidence="2">
    <location>
        <begin position="646"/>
        <end position="666"/>
    </location>
</feature>
<dbReference type="InterPro" id="IPR010640">
    <property type="entry name" value="Low_temperature_requirement_A"/>
</dbReference>
<feature type="transmembrane region" description="Helical" evidence="2">
    <location>
        <begin position="169"/>
        <end position="191"/>
    </location>
</feature>
<comment type="caution">
    <text evidence="3">The sequence shown here is derived from an EMBL/GenBank/DDBJ whole genome shotgun (WGS) entry which is preliminary data.</text>
</comment>
<feature type="compositionally biased region" description="Polar residues" evidence="1">
    <location>
        <begin position="24"/>
        <end position="39"/>
    </location>
</feature>
<evidence type="ECO:0008006" key="5">
    <source>
        <dbReference type="Google" id="ProtNLM"/>
    </source>
</evidence>
<reference evidence="3" key="1">
    <citation type="submission" date="2021-01" db="EMBL/GenBank/DDBJ databases">
        <authorList>
            <person name="Kaushik A."/>
        </authorList>
    </citation>
    <scope>NUCLEOTIDE SEQUENCE</scope>
    <source>
        <strain evidence="3">AG1-1C</strain>
    </source>
</reference>
<organism evidence="3 4">
    <name type="scientific">Rhizoctonia solani</name>
    <dbReference type="NCBI Taxonomy" id="456999"/>
    <lineage>
        <taxon>Eukaryota</taxon>
        <taxon>Fungi</taxon>
        <taxon>Dikarya</taxon>
        <taxon>Basidiomycota</taxon>
        <taxon>Agaricomycotina</taxon>
        <taxon>Agaricomycetes</taxon>
        <taxon>Cantharellales</taxon>
        <taxon>Ceratobasidiaceae</taxon>
        <taxon>Rhizoctonia</taxon>
    </lineage>
</organism>
<feature type="compositionally biased region" description="Polar residues" evidence="1">
    <location>
        <begin position="110"/>
        <end position="126"/>
    </location>
</feature>
<proteinExistence type="predicted"/>
<feature type="transmembrane region" description="Helical" evidence="2">
    <location>
        <begin position="136"/>
        <end position="157"/>
    </location>
</feature>
<keyword evidence="2" id="KW-0812">Transmembrane</keyword>
<dbReference type="AlphaFoldDB" id="A0A8H3GIG6"/>
<dbReference type="Proteomes" id="UP000663846">
    <property type="component" value="Unassembled WGS sequence"/>
</dbReference>
<feature type="transmembrane region" description="Helical" evidence="2">
    <location>
        <begin position="714"/>
        <end position="737"/>
    </location>
</feature>
<dbReference type="Pfam" id="PF06772">
    <property type="entry name" value="LtrA"/>
    <property type="match status" value="1"/>
</dbReference>
<feature type="compositionally biased region" description="Basic and acidic residues" evidence="1">
    <location>
        <begin position="78"/>
        <end position="88"/>
    </location>
</feature>